<dbReference type="Pfam" id="PF00171">
    <property type="entry name" value="Aldedh"/>
    <property type="match status" value="1"/>
</dbReference>
<dbReference type="GO" id="GO:0004491">
    <property type="term" value="F:methylmalonate-semialdehyde dehydrogenase (acylating, NAD) activity"/>
    <property type="evidence" value="ECO:0007669"/>
    <property type="project" value="UniProtKB-EC"/>
</dbReference>
<dbReference type="Gene3D" id="3.40.605.10">
    <property type="entry name" value="Aldehyde Dehydrogenase, Chain A, domain 1"/>
    <property type="match status" value="1"/>
</dbReference>
<accession>A0A8J7HNE4</accession>
<dbReference type="PANTHER" id="PTHR43866:SF4">
    <property type="entry name" value="MALONATE-SEMIALDEHYDE DEHYDROGENASE"/>
    <property type="match status" value="1"/>
</dbReference>
<dbReference type="InterPro" id="IPR010061">
    <property type="entry name" value="MeMal-semiAld_DH"/>
</dbReference>
<name>A0A8J7HNE4_9CYAN</name>
<comment type="caution">
    <text evidence="5">The sequence shown here is derived from an EMBL/GenBank/DDBJ whole genome shotgun (WGS) entry which is preliminary data.</text>
</comment>
<dbReference type="InterPro" id="IPR016160">
    <property type="entry name" value="Ald_DH_CS_CYS"/>
</dbReference>
<keyword evidence="6" id="KW-1185">Reference proteome</keyword>
<evidence type="ECO:0000313" key="5">
    <source>
        <dbReference type="EMBL" id="MBH8555720.1"/>
    </source>
</evidence>
<dbReference type="InterPro" id="IPR016161">
    <property type="entry name" value="Ald_DH/histidinol_DH"/>
</dbReference>
<dbReference type="SUPFAM" id="SSF53720">
    <property type="entry name" value="ALDH-like"/>
    <property type="match status" value="1"/>
</dbReference>
<organism evidence="5 6">
    <name type="scientific">Atlanticothrix silvestris CENA357</name>
    <dbReference type="NCBI Taxonomy" id="1725252"/>
    <lineage>
        <taxon>Bacteria</taxon>
        <taxon>Bacillati</taxon>
        <taxon>Cyanobacteriota</taxon>
        <taxon>Cyanophyceae</taxon>
        <taxon>Nostocales</taxon>
        <taxon>Nodulariaceae</taxon>
        <taxon>Atlanticothrix</taxon>
        <taxon>Atlanticothrix silvestris</taxon>
    </lineage>
</organism>
<dbReference type="EMBL" id="JAECZB010000097">
    <property type="protein sequence ID" value="MBH8555720.1"/>
    <property type="molecule type" value="Genomic_DNA"/>
</dbReference>
<dbReference type="InterPro" id="IPR016162">
    <property type="entry name" value="Ald_DH_N"/>
</dbReference>
<dbReference type="InterPro" id="IPR015590">
    <property type="entry name" value="Aldehyde_DH_dom"/>
</dbReference>
<dbReference type="RefSeq" id="WP_214441926.1">
    <property type="nucleotide sequence ID" value="NZ_JAECZB010000097.1"/>
</dbReference>
<evidence type="ECO:0000259" key="4">
    <source>
        <dbReference type="Pfam" id="PF00171"/>
    </source>
</evidence>
<keyword evidence="2" id="KW-0560">Oxidoreductase</keyword>
<evidence type="ECO:0000313" key="6">
    <source>
        <dbReference type="Proteomes" id="UP000599391"/>
    </source>
</evidence>
<evidence type="ECO:0000256" key="2">
    <source>
        <dbReference type="ARBA" id="ARBA00023002"/>
    </source>
</evidence>
<dbReference type="EC" id="1.2.1.27" evidence="1"/>
<protein>
    <recommendedName>
        <fullName evidence="1">methylmalonate-semialdehyde dehydrogenase (CoA acylating)</fullName>
        <ecNumber evidence="1">1.2.1.27</ecNumber>
    </recommendedName>
</protein>
<dbReference type="GO" id="GO:0006210">
    <property type="term" value="P:thymine catabolic process"/>
    <property type="evidence" value="ECO:0007669"/>
    <property type="project" value="TreeGrafter"/>
</dbReference>
<dbReference type="PROSITE" id="PS00070">
    <property type="entry name" value="ALDEHYDE_DEHYDR_CYS"/>
    <property type="match status" value="1"/>
</dbReference>
<dbReference type="NCBIfam" id="TIGR01722">
    <property type="entry name" value="MMSDH"/>
    <property type="match status" value="1"/>
</dbReference>
<dbReference type="Gene3D" id="3.40.309.10">
    <property type="entry name" value="Aldehyde Dehydrogenase, Chain A, domain 2"/>
    <property type="match status" value="1"/>
</dbReference>
<dbReference type="CDD" id="cd07085">
    <property type="entry name" value="ALDH_F6_MMSDH"/>
    <property type="match status" value="1"/>
</dbReference>
<dbReference type="PANTHER" id="PTHR43866">
    <property type="entry name" value="MALONATE-SEMIALDEHYDE DEHYDROGENASE"/>
    <property type="match status" value="1"/>
</dbReference>
<feature type="domain" description="Aldehyde dehydrogenase" evidence="4">
    <location>
        <begin position="15"/>
        <end position="480"/>
    </location>
</feature>
<dbReference type="Proteomes" id="UP000599391">
    <property type="component" value="Unassembled WGS sequence"/>
</dbReference>
<proteinExistence type="predicted"/>
<dbReference type="AlphaFoldDB" id="A0A8J7HNE4"/>
<evidence type="ECO:0000256" key="3">
    <source>
        <dbReference type="ARBA" id="ARBA00023027"/>
    </source>
</evidence>
<dbReference type="FunFam" id="3.40.605.10:FF:000003">
    <property type="entry name" value="Methylmalonate-semialdehyde dehydrogenase [acylating]"/>
    <property type="match status" value="1"/>
</dbReference>
<keyword evidence="3" id="KW-0520">NAD</keyword>
<evidence type="ECO:0000256" key="1">
    <source>
        <dbReference type="ARBA" id="ARBA00013048"/>
    </source>
</evidence>
<dbReference type="GO" id="GO:0006574">
    <property type="term" value="P:L-valine catabolic process"/>
    <property type="evidence" value="ECO:0007669"/>
    <property type="project" value="TreeGrafter"/>
</dbReference>
<sequence length="492" mass="53573">MNKISILPNYINGQWCTSKTKDYLEVINPATAEVLAQVPLSPASELNQAAVAAAAAFTTWRRTPPTERVQYLFKLKNLLEEHFEDLARTITLECGKTLAESQGEMRRAIENVEVACGIPMMMQGTNLEDVAKGIDEMMIRQPLGVAAVICPFNFPGMIPFWFLPYAIACGNTYIVKPSEKVPLTMQKVFQLLEKTGLPKGVINLVNGAKEVVDAILDHPKIRAISFVGSTPVAKYIYSRGAANGKRLQCQGGAKNPIIILPDADIEMTTKIAADSAFGCAGQRCLAASIAVTVGTARQTFTEAIAETAKKRVVGNGLDQNVQMGPVITAQSKTRIEELIQKAADEGANLLVDGRYANITGYENGNFIRPTILQNVQPAGEIARTEIFGPVLSLIHLDTIDDAIALVNSSQYGNMACLFTTSGAAARKFRYEAEAGNIGINIGVAAPMAFFPFSGWKESFFGDLHGQSNHAVEFFTQTKVVVERWPSEWSRQF</sequence>
<dbReference type="InterPro" id="IPR016163">
    <property type="entry name" value="Ald_DH_C"/>
</dbReference>
<gene>
    <name evidence="5" type="ORF">I8751_25915</name>
</gene>
<reference evidence="5 6" key="1">
    <citation type="journal article" date="2021" name="Int. J. Syst. Evol. Microbiol.">
        <title>Amazonocrinis nigriterrae gen. nov., sp. nov., Atlanticothrix silvestris gen. nov., sp. nov. and Dendronalium phyllosphericum gen. nov., sp. nov., nostocacean cyanobacteria from Brazilian environments.</title>
        <authorList>
            <person name="Alvarenga D.O."/>
            <person name="Andreote A.P.D."/>
            <person name="Branco L.H.Z."/>
            <person name="Delbaje E."/>
            <person name="Cruz R.B."/>
            <person name="Varani A.M."/>
            <person name="Fiore M.F."/>
        </authorList>
    </citation>
    <scope>NUCLEOTIDE SEQUENCE [LARGE SCALE GENOMIC DNA]</scope>
    <source>
        <strain evidence="5 6">CENA357</strain>
    </source>
</reference>
<dbReference type="FunFam" id="3.40.309.10:FF:000002">
    <property type="entry name" value="Methylmalonate-semialdehyde dehydrogenase (Acylating)"/>
    <property type="match status" value="1"/>
</dbReference>